<evidence type="ECO:0000313" key="2">
    <source>
        <dbReference type="EMBL" id="GIE47078.1"/>
    </source>
</evidence>
<accession>A0A919JC33</accession>
<organism evidence="2 3">
    <name type="scientific">Actinoplanes nipponensis</name>
    <dbReference type="NCBI Taxonomy" id="135950"/>
    <lineage>
        <taxon>Bacteria</taxon>
        <taxon>Bacillati</taxon>
        <taxon>Actinomycetota</taxon>
        <taxon>Actinomycetes</taxon>
        <taxon>Micromonosporales</taxon>
        <taxon>Micromonosporaceae</taxon>
        <taxon>Actinoplanes</taxon>
    </lineage>
</organism>
<feature type="repeat" description="TPR" evidence="1">
    <location>
        <begin position="147"/>
        <end position="180"/>
    </location>
</feature>
<dbReference type="Proteomes" id="UP000647172">
    <property type="component" value="Unassembled WGS sequence"/>
</dbReference>
<evidence type="ECO:0008006" key="4">
    <source>
        <dbReference type="Google" id="ProtNLM"/>
    </source>
</evidence>
<proteinExistence type="predicted"/>
<protein>
    <recommendedName>
        <fullName evidence="4">Tetratricopeptide repeat-containing protein</fullName>
    </recommendedName>
</protein>
<sequence>MAAPLDIVNDDPDEYPGRLVVVDGVEYVIGELVGEGGERFVHALTSRRTGLQLHLINILKDQVHGAEAAARTARSLGELRDRGVPVVNEARIVRGHGGVFEVQEAMAPGRGRADDEAQEAEQALRAGDLDRCAAACERVIRRRDDHSYVWHLLAQARLGQNRASEALDAAQRAIDIEPNSRIFRWSMLQALAALGVLHAFMDLFEDLRRKWPTDNRLNPLAFDVLLALGRPADAMALPLMQRDTALRARAEPAVRNWRRAQEHLARAGKAFFTGTPDAATADLREAYASYPDDPQVAGNWALARLREGDWAGCIETLMPAVARMPPMMWDQCLATIAFATAEGRDDQRAAGLLVSVVEQLEQHGPLVFADLPLWAEWFAGDRVVGERSGRAARAVAGLIDRLAGPTEAPAELHRLLAAYRAGPPEFRDDHS</sequence>
<dbReference type="RefSeq" id="WP_203764327.1">
    <property type="nucleotide sequence ID" value="NZ_BAAAYJ010000103.1"/>
</dbReference>
<dbReference type="InterPro" id="IPR019734">
    <property type="entry name" value="TPR_rpt"/>
</dbReference>
<name>A0A919JC33_9ACTN</name>
<evidence type="ECO:0000313" key="3">
    <source>
        <dbReference type="Proteomes" id="UP000647172"/>
    </source>
</evidence>
<gene>
    <name evidence="2" type="ORF">Ani05nite_06120</name>
</gene>
<evidence type="ECO:0000256" key="1">
    <source>
        <dbReference type="PROSITE-ProRule" id="PRU00339"/>
    </source>
</evidence>
<keyword evidence="1" id="KW-0802">TPR repeat</keyword>
<dbReference type="EMBL" id="BOMQ01000008">
    <property type="protein sequence ID" value="GIE47078.1"/>
    <property type="molecule type" value="Genomic_DNA"/>
</dbReference>
<dbReference type="InterPro" id="IPR011990">
    <property type="entry name" value="TPR-like_helical_dom_sf"/>
</dbReference>
<keyword evidence="3" id="KW-1185">Reference proteome</keyword>
<dbReference type="SUPFAM" id="SSF48452">
    <property type="entry name" value="TPR-like"/>
    <property type="match status" value="1"/>
</dbReference>
<reference evidence="2" key="1">
    <citation type="submission" date="2021-01" db="EMBL/GenBank/DDBJ databases">
        <title>Whole genome shotgun sequence of Actinoplanes nipponensis NBRC 14063.</title>
        <authorList>
            <person name="Komaki H."/>
            <person name="Tamura T."/>
        </authorList>
    </citation>
    <scope>NUCLEOTIDE SEQUENCE</scope>
    <source>
        <strain evidence="2">NBRC 14063</strain>
    </source>
</reference>
<dbReference type="PROSITE" id="PS50005">
    <property type="entry name" value="TPR"/>
    <property type="match status" value="1"/>
</dbReference>
<dbReference type="Gene3D" id="1.25.40.10">
    <property type="entry name" value="Tetratricopeptide repeat domain"/>
    <property type="match status" value="1"/>
</dbReference>
<comment type="caution">
    <text evidence="2">The sequence shown here is derived from an EMBL/GenBank/DDBJ whole genome shotgun (WGS) entry which is preliminary data.</text>
</comment>
<dbReference type="AlphaFoldDB" id="A0A919JC33"/>